<sequence length="265" mass="30682">MNKILVLIPYYNNIEGLLKSLKSIDADENLDVLIVDDGSTIKLQKELIAGSFKANGKILYKISEKNEGIESALNHGLKIAKSQQYEYIARLDCGDVCLGKRFQIQSQFLEKNPEIKIVGSNVLAVDCNDNFLYAINLPLNHEDIEKKMYFNSMLIHPAVMFCSSILDTIGYYPTQYKSAEDYAFFFAILKKHRIANLQEYLTQIEINEKGISLQRRQQQVKSRIQIIKDNFYFGWYPIYGLFRNYVLLVLPYRIILKIKKIKKNA</sequence>
<dbReference type="AlphaFoldDB" id="A0A344LPU1"/>
<dbReference type="InterPro" id="IPR050834">
    <property type="entry name" value="Glycosyltransf_2"/>
</dbReference>
<dbReference type="InterPro" id="IPR029044">
    <property type="entry name" value="Nucleotide-diphossugar_trans"/>
</dbReference>
<keyword evidence="4" id="KW-0472">Membrane</keyword>
<keyword evidence="7" id="KW-1185">Reference proteome</keyword>
<dbReference type="Gene3D" id="3.90.550.10">
    <property type="entry name" value="Spore Coat Polysaccharide Biosynthesis Protein SpsA, Chain A"/>
    <property type="match status" value="1"/>
</dbReference>
<evidence type="ECO:0000256" key="3">
    <source>
        <dbReference type="ARBA" id="ARBA00022679"/>
    </source>
</evidence>
<evidence type="ECO:0000259" key="5">
    <source>
        <dbReference type="Pfam" id="PF00535"/>
    </source>
</evidence>
<dbReference type="Pfam" id="PF00535">
    <property type="entry name" value="Glycos_transf_2"/>
    <property type="match status" value="1"/>
</dbReference>
<reference evidence="6 7" key="1">
    <citation type="submission" date="2018-06" db="EMBL/GenBank/DDBJ databases">
        <title>Genome sequencing of Flavobacterium.</title>
        <authorList>
            <person name="Baek M.-G."/>
            <person name="Yi H."/>
        </authorList>
    </citation>
    <scope>NUCLEOTIDE SEQUENCE [LARGE SCALE GENOMIC DNA]</scope>
    <source>
        <strain evidence="6 7">HYN0086</strain>
    </source>
</reference>
<evidence type="ECO:0000313" key="6">
    <source>
        <dbReference type="EMBL" id="AXB55933.1"/>
    </source>
</evidence>
<dbReference type="KEGG" id="ffl:HYN86_04670"/>
<dbReference type="RefSeq" id="WP_113676996.1">
    <property type="nucleotide sequence ID" value="NZ_CP030261.1"/>
</dbReference>
<proteinExistence type="inferred from homology"/>
<dbReference type="PANTHER" id="PTHR43685:SF5">
    <property type="entry name" value="GLYCOSYLTRANSFERASE EPSE-RELATED"/>
    <property type="match status" value="1"/>
</dbReference>
<keyword evidence="3" id="KW-0808">Transferase</keyword>
<dbReference type="GO" id="GO:0016757">
    <property type="term" value="F:glycosyltransferase activity"/>
    <property type="evidence" value="ECO:0007669"/>
    <property type="project" value="UniProtKB-KW"/>
</dbReference>
<keyword evidence="2" id="KW-0328">Glycosyltransferase</keyword>
<feature type="transmembrane region" description="Helical" evidence="4">
    <location>
        <begin position="233"/>
        <end position="255"/>
    </location>
</feature>
<keyword evidence="4" id="KW-0812">Transmembrane</keyword>
<gene>
    <name evidence="6" type="ORF">HYN86_04670</name>
</gene>
<evidence type="ECO:0000256" key="2">
    <source>
        <dbReference type="ARBA" id="ARBA00022676"/>
    </source>
</evidence>
<evidence type="ECO:0000256" key="4">
    <source>
        <dbReference type="SAM" id="Phobius"/>
    </source>
</evidence>
<dbReference type="PANTHER" id="PTHR43685">
    <property type="entry name" value="GLYCOSYLTRANSFERASE"/>
    <property type="match status" value="1"/>
</dbReference>
<feature type="domain" description="Glycosyltransferase 2-like" evidence="5">
    <location>
        <begin position="6"/>
        <end position="162"/>
    </location>
</feature>
<comment type="similarity">
    <text evidence="1">Belongs to the glycosyltransferase 2 family.</text>
</comment>
<dbReference type="Proteomes" id="UP000251561">
    <property type="component" value="Chromosome"/>
</dbReference>
<evidence type="ECO:0000313" key="7">
    <source>
        <dbReference type="Proteomes" id="UP000251561"/>
    </source>
</evidence>
<evidence type="ECO:0000256" key="1">
    <source>
        <dbReference type="ARBA" id="ARBA00006739"/>
    </source>
</evidence>
<dbReference type="SUPFAM" id="SSF53448">
    <property type="entry name" value="Nucleotide-diphospho-sugar transferases"/>
    <property type="match status" value="1"/>
</dbReference>
<accession>A0A344LPU1</accession>
<dbReference type="OrthoDB" id="9815829at2"/>
<keyword evidence="4" id="KW-1133">Transmembrane helix</keyword>
<organism evidence="6 7">
    <name type="scientific">Flavobacterium fluviale</name>
    <dbReference type="NCBI Taxonomy" id="2249356"/>
    <lineage>
        <taxon>Bacteria</taxon>
        <taxon>Pseudomonadati</taxon>
        <taxon>Bacteroidota</taxon>
        <taxon>Flavobacteriia</taxon>
        <taxon>Flavobacteriales</taxon>
        <taxon>Flavobacteriaceae</taxon>
        <taxon>Flavobacterium</taxon>
    </lineage>
</organism>
<protein>
    <recommendedName>
        <fullName evidence="5">Glycosyltransferase 2-like domain-containing protein</fullName>
    </recommendedName>
</protein>
<dbReference type="InterPro" id="IPR001173">
    <property type="entry name" value="Glyco_trans_2-like"/>
</dbReference>
<dbReference type="EMBL" id="CP030261">
    <property type="protein sequence ID" value="AXB55933.1"/>
    <property type="molecule type" value="Genomic_DNA"/>
</dbReference>
<name>A0A344LPU1_9FLAO</name>